<reference evidence="1 2" key="1">
    <citation type="submission" date="2024-09" db="EMBL/GenBank/DDBJ databases">
        <authorList>
            <person name="D'Angelo T."/>
        </authorList>
    </citation>
    <scope>NUCLEOTIDE SEQUENCE [LARGE SCALE GENOMIC DNA]</scope>
    <source>
        <strain evidence="1">SAG AM-320-E07</strain>
    </source>
</reference>
<keyword evidence="2" id="KW-1185">Reference proteome</keyword>
<comment type="caution">
    <text evidence="1">The sequence shown here is derived from an EMBL/GenBank/DDBJ whole genome shotgun (WGS) entry which is preliminary data.</text>
</comment>
<dbReference type="InterPro" id="IPR014867">
    <property type="entry name" value="Spore_coat_CotH_CotH2/3/7"/>
</dbReference>
<dbReference type="Proteomes" id="UP001593833">
    <property type="component" value="Unassembled WGS sequence"/>
</dbReference>
<dbReference type="PANTHER" id="PTHR40050">
    <property type="entry name" value="INNER SPORE COAT PROTEIN H"/>
    <property type="match status" value="1"/>
</dbReference>
<feature type="non-terminal residue" evidence="1">
    <location>
        <position position="1"/>
    </location>
</feature>
<name>A0ABV6YMD5_UNCEI</name>
<evidence type="ECO:0000313" key="1">
    <source>
        <dbReference type="EMBL" id="MFC1573500.1"/>
    </source>
</evidence>
<keyword evidence="1" id="KW-0808">Transferase</keyword>
<accession>A0ABV6YMD5</accession>
<gene>
    <name evidence="1" type="ORF">ACFL6M_07895</name>
</gene>
<protein>
    <submittedName>
        <fullName evidence="1">CotH kinase family protein</fullName>
    </submittedName>
</protein>
<dbReference type="EMBL" id="JBHPKH010000190">
    <property type="protein sequence ID" value="MFC1573500.1"/>
    <property type="molecule type" value="Genomic_DNA"/>
</dbReference>
<sequence length="614" mass="68889">VGGPHSQVGPVTALSLSGSNLPTFYLEIPDESLRRILESIYENQWVGAQLTPPDNISRSVRARIRGGITRLFQKNSFKIRLPSDQPYDNRSVLNLAWKADATYMREPLTYDLFRRVGIPSSRVSFLHLVLNGESQGVFLDIEAVDEEFLEARSLDSDGSLYEAEGGNMELSEDPADYARLYDKKFGDESDLSDIIGLVELVNLTPPDEFPQAIWDALDVEQFLDWYAIVILTANRDIVCGNHFFYRPRGEARWTVLPWDNDLAFPRYHARRLPLDMGAEGSEPPVSGGTNRLITRILEVDGFRYLYAEKLSQYMADLFQPQDLEQQVDSLLTLIQEDAFRDRLKMTWEDNEAFLNEVEEIKTFVQHRREYVQAELSFWRPPESDVRINEIHRDESGSNTWIEIWNGGVGSVSTEELILSDRPITGTGYPLGTSAIAPGGHYVVALTSAAQEADGFVSIDFKGGKRCLALYRREAGAMSLVDVAIWPPYMSAGTLARSRDGAYEWTRVLDPTPGWSNGEPAPPETVGGAGVMVFPSPAREDFTIRLRSVEPSQTRLELYDPTGRCLRELPLAHWARGESTATWESVVNVGLLPSGIYLLRLSGAESVSRTIVVIR</sequence>
<organism evidence="1 2">
    <name type="scientific">Eiseniibacteriota bacterium</name>
    <dbReference type="NCBI Taxonomy" id="2212470"/>
    <lineage>
        <taxon>Bacteria</taxon>
        <taxon>Candidatus Eiseniibacteriota</taxon>
    </lineage>
</organism>
<dbReference type="PANTHER" id="PTHR40050:SF1">
    <property type="entry name" value="INNER SPORE COAT PROTEIN H"/>
    <property type="match status" value="1"/>
</dbReference>
<dbReference type="GO" id="GO:0016301">
    <property type="term" value="F:kinase activity"/>
    <property type="evidence" value="ECO:0007669"/>
    <property type="project" value="UniProtKB-KW"/>
</dbReference>
<proteinExistence type="predicted"/>
<keyword evidence="1" id="KW-0418">Kinase</keyword>
<evidence type="ECO:0000313" key="2">
    <source>
        <dbReference type="Proteomes" id="UP001593833"/>
    </source>
</evidence>
<dbReference type="Pfam" id="PF08757">
    <property type="entry name" value="CotH"/>
    <property type="match status" value="1"/>
</dbReference>